<organism evidence="1">
    <name type="scientific">marine metagenome</name>
    <dbReference type="NCBI Taxonomy" id="408172"/>
    <lineage>
        <taxon>unclassified sequences</taxon>
        <taxon>metagenomes</taxon>
        <taxon>ecological metagenomes</taxon>
    </lineage>
</organism>
<sequence length="35" mass="3887">VYAESKISANMLREDMNDAAKLSRNLSRVNTGFGQ</sequence>
<name>A0A382QPV9_9ZZZZ</name>
<proteinExistence type="predicted"/>
<evidence type="ECO:0000313" key="1">
    <source>
        <dbReference type="EMBL" id="SVC87523.1"/>
    </source>
</evidence>
<dbReference type="AlphaFoldDB" id="A0A382QPV9"/>
<gene>
    <name evidence="1" type="ORF">METZ01_LOCUS340377</name>
</gene>
<protein>
    <submittedName>
        <fullName evidence="1">Uncharacterized protein</fullName>
    </submittedName>
</protein>
<reference evidence="1" key="1">
    <citation type="submission" date="2018-05" db="EMBL/GenBank/DDBJ databases">
        <authorList>
            <person name="Lanie J.A."/>
            <person name="Ng W.-L."/>
            <person name="Kazmierczak K.M."/>
            <person name="Andrzejewski T.M."/>
            <person name="Davidsen T.M."/>
            <person name="Wayne K.J."/>
            <person name="Tettelin H."/>
            <person name="Glass J.I."/>
            <person name="Rusch D."/>
            <person name="Podicherti R."/>
            <person name="Tsui H.-C.T."/>
            <person name="Winkler M.E."/>
        </authorList>
    </citation>
    <scope>NUCLEOTIDE SEQUENCE</scope>
</reference>
<feature type="non-terminal residue" evidence="1">
    <location>
        <position position="1"/>
    </location>
</feature>
<dbReference type="EMBL" id="UINC01116049">
    <property type="protein sequence ID" value="SVC87523.1"/>
    <property type="molecule type" value="Genomic_DNA"/>
</dbReference>
<accession>A0A382QPV9</accession>